<evidence type="ECO:0000313" key="2">
    <source>
        <dbReference type="Proteomes" id="UP000233551"/>
    </source>
</evidence>
<proteinExistence type="predicted"/>
<reference evidence="1 2" key="1">
    <citation type="submission" date="2017-11" db="EMBL/GenBank/DDBJ databases">
        <title>De-novo sequencing of pomegranate (Punica granatum L.) genome.</title>
        <authorList>
            <person name="Akparov Z."/>
            <person name="Amiraslanov A."/>
            <person name="Hajiyeva S."/>
            <person name="Abbasov M."/>
            <person name="Kaur K."/>
            <person name="Hamwieh A."/>
            <person name="Solovyev V."/>
            <person name="Salamov A."/>
            <person name="Braich B."/>
            <person name="Kosarev P."/>
            <person name="Mahmoud A."/>
            <person name="Hajiyev E."/>
            <person name="Babayeva S."/>
            <person name="Izzatullayeva V."/>
            <person name="Mammadov A."/>
            <person name="Mammadov A."/>
            <person name="Sharifova S."/>
            <person name="Ojaghi J."/>
            <person name="Eynullazada K."/>
            <person name="Bayramov B."/>
            <person name="Abdulazimova A."/>
            <person name="Shahmuradov I."/>
        </authorList>
    </citation>
    <scope>NUCLEOTIDE SEQUENCE [LARGE SCALE GENOMIC DNA]</scope>
    <source>
        <strain evidence="2">cv. AG2017</strain>
        <tissue evidence="1">Leaf</tissue>
    </source>
</reference>
<accession>A0A2I0LF44</accession>
<sequence>MPGVYAEDSARAGRDVLARHLVTRSVALREVHRTGQETCWNTWRRRGMVKTDLFDVTLAICGCLILPPSMFKSATELPYHSRRKISGGPRMTHEWDSIKIRTPKGHESGGIHAARHLKPLEIGFYNSVDNCGPTDECLVLLDGWHELGTLYVEDGARLGFQNAMAVSRKFQSTCRVASKGISPTNAEM</sequence>
<protein>
    <submittedName>
        <fullName evidence="1">Uncharacterized protein</fullName>
    </submittedName>
</protein>
<keyword evidence="2" id="KW-1185">Reference proteome</keyword>
<dbReference type="EMBL" id="PGOL01000011">
    <property type="protein sequence ID" value="PKI79299.1"/>
    <property type="molecule type" value="Genomic_DNA"/>
</dbReference>
<name>A0A2I0LF44_PUNGR</name>
<comment type="caution">
    <text evidence="1">The sequence shown here is derived from an EMBL/GenBank/DDBJ whole genome shotgun (WGS) entry which is preliminary data.</text>
</comment>
<dbReference type="Proteomes" id="UP000233551">
    <property type="component" value="Unassembled WGS sequence"/>
</dbReference>
<organism evidence="1 2">
    <name type="scientific">Punica granatum</name>
    <name type="common">Pomegranate</name>
    <dbReference type="NCBI Taxonomy" id="22663"/>
    <lineage>
        <taxon>Eukaryota</taxon>
        <taxon>Viridiplantae</taxon>
        <taxon>Streptophyta</taxon>
        <taxon>Embryophyta</taxon>
        <taxon>Tracheophyta</taxon>
        <taxon>Spermatophyta</taxon>
        <taxon>Magnoliopsida</taxon>
        <taxon>eudicotyledons</taxon>
        <taxon>Gunneridae</taxon>
        <taxon>Pentapetalae</taxon>
        <taxon>rosids</taxon>
        <taxon>malvids</taxon>
        <taxon>Myrtales</taxon>
        <taxon>Lythraceae</taxon>
        <taxon>Punica</taxon>
    </lineage>
</organism>
<dbReference type="AlphaFoldDB" id="A0A2I0LF44"/>
<evidence type="ECO:0000313" key="1">
    <source>
        <dbReference type="EMBL" id="PKI79299.1"/>
    </source>
</evidence>
<gene>
    <name evidence="1" type="ORF">CRG98_000313</name>
</gene>